<proteinExistence type="predicted"/>
<dbReference type="SUPFAM" id="SSF55120">
    <property type="entry name" value="Pseudouridine synthase"/>
    <property type="match status" value="1"/>
</dbReference>
<dbReference type="EMBL" id="CAJNNW010031544">
    <property type="protein sequence ID" value="CAE8707960.1"/>
    <property type="molecule type" value="Genomic_DNA"/>
</dbReference>
<feature type="non-terminal residue" evidence="1">
    <location>
        <position position="1"/>
    </location>
</feature>
<organism evidence="1 2">
    <name type="scientific">Polarella glacialis</name>
    <name type="common">Dinoflagellate</name>
    <dbReference type="NCBI Taxonomy" id="89957"/>
    <lineage>
        <taxon>Eukaryota</taxon>
        <taxon>Sar</taxon>
        <taxon>Alveolata</taxon>
        <taxon>Dinophyceae</taxon>
        <taxon>Suessiales</taxon>
        <taxon>Suessiaceae</taxon>
        <taxon>Polarella</taxon>
    </lineage>
</organism>
<evidence type="ECO:0008006" key="3">
    <source>
        <dbReference type="Google" id="ProtNLM"/>
    </source>
</evidence>
<gene>
    <name evidence="1" type="ORF">PGLA2088_LOCUS34733</name>
</gene>
<name>A0A813KNS8_POLGL</name>
<evidence type="ECO:0000313" key="1">
    <source>
        <dbReference type="EMBL" id="CAE8707960.1"/>
    </source>
</evidence>
<dbReference type="GO" id="GO:0003723">
    <property type="term" value="F:RNA binding"/>
    <property type="evidence" value="ECO:0007669"/>
    <property type="project" value="InterPro"/>
</dbReference>
<dbReference type="InterPro" id="IPR020103">
    <property type="entry name" value="PsdUridine_synth_cat_dom_sf"/>
</dbReference>
<reference evidence="1" key="1">
    <citation type="submission" date="2021-02" db="EMBL/GenBank/DDBJ databases">
        <authorList>
            <person name="Dougan E. K."/>
            <person name="Rhodes N."/>
            <person name="Thang M."/>
            <person name="Chan C."/>
        </authorList>
    </citation>
    <scope>NUCLEOTIDE SEQUENCE</scope>
</reference>
<evidence type="ECO:0000313" key="2">
    <source>
        <dbReference type="Proteomes" id="UP000626109"/>
    </source>
</evidence>
<dbReference type="Proteomes" id="UP000626109">
    <property type="component" value="Unassembled WGS sequence"/>
</dbReference>
<comment type="caution">
    <text evidence="1">The sequence shown here is derived from an EMBL/GenBank/DDBJ whole genome shotgun (WGS) entry which is preliminary data.</text>
</comment>
<accession>A0A813KNS8</accession>
<protein>
    <recommendedName>
        <fullName evidence="3">Pseudouridine synthase RsuA/RluA-like domain-containing protein</fullName>
    </recommendedName>
</protein>
<dbReference type="GO" id="GO:0009982">
    <property type="term" value="F:pseudouridine synthase activity"/>
    <property type="evidence" value="ECO:0007669"/>
    <property type="project" value="InterPro"/>
</dbReference>
<dbReference type="AlphaFoldDB" id="A0A813KNS8"/>
<dbReference type="GO" id="GO:0001522">
    <property type="term" value="P:pseudouridine synthesis"/>
    <property type="evidence" value="ECO:0007669"/>
    <property type="project" value="InterPro"/>
</dbReference>
<sequence>MHNTREQPQQGLANLGWRPATLVVRATPLPTAAPAAALDIMPDFIPQGPSNFGRALGTAELHGQLATSGTSEMVVSKLAQFQMQDPNNSARAPSYSGCGKSSFFSALRRTCLDRGRQMDQQRGLEPCFWSPDPRSTYGLPFTPLGYDRPDVVLSVPGLIVVFKPAGWETDVYDVAKFGVPITPVARYYLLSSFLAANFPEETFPICHSVEHGFGFVHRLDQMSSGLIITTTCFASHYLLQLAMSSYMIATAVSQPWDLVSSESDMALPDTHVLFMAESASVQPFPPCSSFCSAIQGASAGANYSILEIKIPGGSFQFTELVHGKARLKVVRNTLTEPEALAGGCRDGQPGVATAQEVAASWGSSTGAETTLLSADTLRADQYLEFRMGGNYRLCYSANGTFGENQADVTRQRIVVNGVFDLSTGCNTPNCLSNRRYDCYMRRNAFSTASGKYGMDTSC</sequence>